<reference evidence="2" key="1">
    <citation type="submission" date="2021-01" db="EMBL/GenBank/DDBJ databases">
        <title>Chromosome-level genome assembly of a human fungal pathogen reveals clustering of transcriptionally co-regulated genes.</title>
        <authorList>
            <person name="Voorhies M."/>
            <person name="Cohen S."/>
            <person name="Shea T.P."/>
            <person name="Petrus S."/>
            <person name="Munoz J.F."/>
            <person name="Poplawski S."/>
            <person name="Goldman W.E."/>
            <person name="Michael T."/>
            <person name="Cuomo C.A."/>
            <person name="Sil A."/>
            <person name="Beyhan S."/>
        </authorList>
    </citation>
    <scope>NUCLEOTIDE SEQUENCE</scope>
    <source>
        <strain evidence="2">H88</strain>
    </source>
</reference>
<accession>A0A8A1LC81</accession>
<feature type="region of interest" description="Disordered" evidence="1">
    <location>
        <begin position="630"/>
        <end position="658"/>
    </location>
</feature>
<dbReference type="EMBL" id="CP069103">
    <property type="protein sequence ID" value="QSS51649.1"/>
    <property type="molecule type" value="Genomic_DNA"/>
</dbReference>
<feature type="compositionally biased region" description="Polar residues" evidence="1">
    <location>
        <begin position="643"/>
        <end position="652"/>
    </location>
</feature>
<gene>
    <name evidence="2" type="ORF">I7I53_07020</name>
</gene>
<dbReference type="Proteomes" id="UP000663419">
    <property type="component" value="Chromosome 2"/>
</dbReference>
<name>A0A8A1LC81_AJEC8</name>
<dbReference type="VEuPathDB" id="FungiDB:I7I53_07020"/>
<sequence length="658" mass="72872">MADILAALDTICNASDASLQKYRDKLGQLLARTASLLGRSDKLGYKPDSDPTCGPSQNSTPIPRICLLAAHDDQAVVDSMDARAEPYIDDGAILPVERQATGCKEEKRIQHVTELLDVIEKKLPEIQKAYENGASDFSYPISTAEDSRVLDFTICDGTKGKRSMNMRIQRTLSILSLTNEFVAWDCLTFKQSKVVRQVNVLSEKTDWTGNINKFLNKHGIIDKKTAKKMISEGIKSLVIQALSGIPGIAALLLARSRWHEIPYMMLPTLIEGLLDRKIYGHAEVYSDWWESCQENYNNGSRRRKLMIRKCHPSQYPSVNRTKRRRIERNEGHRAEGHGDQNYILEPNGSVSSEFGHSFSQTKSSEPQIFTTASLPNAICENLAVSQSWEPEVDVDGLSNRSVAEGDLDQTIDNEFVPRTTEPSAQPNISPVVDSGGSGNMDNPPLPHALGYNAPPKSVTTVELPADHRRNLVEDTAQNAVGRSFSASLQLVPTSTAETYMPYTDYWATQPDDIGTSSAETYMPYTDYWATQPDDIGTSSAETYMPYTDYWATQPDDIGTSSAETYMPCTDYWATQPDDIGTSSAETYMPCTDYWVTQSGGLDTETHMFDTEILTTTASQPQLNMVNIRGNGGVHSHGHNNGSLQSHHTSSFRSEACNA</sequence>
<evidence type="ECO:0000256" key="1">
    <source>
        <dbReference type="SAM" id="MobiDB-lite"/>
    </source>
</evidence>
<proteinExistence type="predicted"/>
<protein>
    <submittedName>
        <fullName evidence="2">Uncharacterized protein</fullName>
    </submittedName>
</protein>
<feature type="region of interest" description="Disordered" evidence="1">
    <location>
        <begin position="417"/>
        <end position="437"/>
    </location>
</feature>
<organism evidence="2 3">
    <name type="scientific">Ajellomyces capsulatus (strain H88)</name>
    <name type="common">Darling's disease fungus</name>
    <name type="synonym">Histoplasma capsulatum</name>
    <dbReference type="NCBI Taxonomy" id="544711"/>
    <lineage>
        <taxon>Eukaryota</taxon>
        <taxon>Fungi</taxon>
        <taxon>Dikarya</taxon>
        <taxon>Ascomycota</taxon>
        <taxon>Pezizomycotina</taxon>
        <taxon>Eurotiomycetes</taxon>
        <taxon>Eurotiomycetidae</taxon>
        <taxon>Onygenales</taxon>
        <taxon>Ajellomycetaceae</taxon>
        <taxon>Histoplasma</taxon>
    </lineage>
</organism>
<evidence type="ECO:0000313" key="2">
    <source>
        <dbReference type="EMBL" id="QSS51649.1"/>
    </source>
</evidence>
<evidence type="ECO:0000313" key="3">
    <source>
        <dbReference type="Proteomes" id="UP000663419"/>
    </source>
</evidence>
<dbReference type="AlphaFoldDB" id="A0A8A1LC81"/>